<comment type="caution">
    <text evidence="5">The sequence shown here is derived from an EMBL/GenBank/DDBJ whole genome shotgun (WGS) entry which is preliminary data.</text>
</comment>
<dbReference type="PRINTS" id="PR00320">
    <property type="entry name" value="GPROTEINBRPT"/>
</dbReference>
<feature type="compositionally biased region" description="Basic and acidic residues" evidence="4">
    <location>
        <begin position="1"/>
        <end position="10"/>
    </location>
</feature>
<dbReference type="PROSITE" id="PS50082">
    <property type="entry name" value="WD_REPEATS_2"/>
    <property type="match status" value="6"/>
</dbReference>
<evidence type="ECO:0000313" key="5">
    <source>
        <dbReference type="EMBL" id="KAK9820575.1"/>
    </source>
</evidence>
<protein>
    <submittedName>
        <fullName evidence="5">Uncharacterized protein</fullName>
    </submittedName>
</protein>
<dbReference type="PANTHER" id="PTHR14604">
    <property type="entry name" value="WD40 REPEAT PF20"/>
    <property type="match status" value="1"/>
</dbReference>
<sequence>MELDTLHNPDVESTQPSQPVQEPDESDDDFQYEEVEVISDDEDDSDVVSEDLESALRSLQSLTTKAGPQGPAVDGTPRVPAGQVTKRPEVVDDFIRNFLVKMNLNKTLEMFETEWYELKVTGKLDSSAGKVPDLYSANLQLEEVVGQMRAELVEAQAISAKASATWDKFRKERDFHRMHHKRVAQEKNKLIVDIQRLKKHYSMYEPTIEELRHKYEVAMKEKMLVRLEKERLAARVEALEAQARRQEPERDNNSLGESDKGSGLPGQGLSSGKLSRSSRPTGASLPGGTRVNPFADVAFPPANVKDFVLQKTFKGHTMSVSQLALHPTKPILVTASDDKTWKMWHLPKGDLIMSGEGHKDWVAGVDFHPKGTHLASASGDSTVKIWSFEQQKCVATYSDHNNAVWGVAFHDSADFVASCSLDHSVRLWDLTTGKCRQSLRGHVDSVNDVCWQPFSNNLCTGSSDKTVSIWDARSGLCTQTFYGHHNSVNGITFNIQGSTVASTDADGVAKLWDVRMVAEILSMDTSGHPANKCCFDRSGDVLAVASDNGKVLCFNAINGEAIVQLQGHEDAVQAVVFDQRGETLISAGSDHTFRVWG</sequence>
<accession>A0AAW1QGL6</accession>
<dbReference type="PROSITE" id="PS50294">
    <property type="entry name" value="WD_REPEATS_REGION"/>
    <property type="match status" value="6"/>
</dbReference>
<keyword evidence="1 3" id="KW-0853">WD repeat</keyword>
<dbReference type="PANTHER" id="PTHR14604:SF3">
    <property type="entry name" value="SPERM-ASSOCIATED ANTIGEN 16 PROTEIN"/>
    <property type="match status" value="1"/>
</dbReference>
<feature type="compositionally biased region" description="Polar residues" evidence="4">
    <location>
        <begin position="11"/>
        <end position="20"/>
    </location>
</feature>
<dbReference type="InterPro" id="IPR050995">
    <property type="entry name" value="WD-F-box_domain-protein"/>
</dbReference>
<dbReference type="InterPro" id="IPR019775">
    <property type="entry name" value="WD40_repeat_CS"/>
</dbReference>
<evidence type="ECO:0000313" key="6">
    <source>
        <dbReference type="Proteomes" id="UP001489004"/>
    </source>
</evidence>
<feature type="region of interest" description="Disordered" evidence="4">
    <location>
        <begin position="240"/>
        <end position="290"/>
    </location>
</feature>
<dbReference type="InterPro" id="IPR015943">
    <property type="entry name" value="WD40/YVTN_repeat-like_dom_sf"/>
</dbReference>
<feature type="compositionally biased region" description="Low complexity" evidence="4">
    <location>
        <begin position="267"/>
        <end position="279"/>
    </location>
</feature>
<dbReference type="PROSITE" id="PS00678">
    <property type="entry name" value="WD_REPEATS_1"/>
    <property type="match status" value="3"/>
</dbReference>
<dbReference type="Gene3D" id="2.130.10.10">
    <property type="entry name" value="YVTN repeat-like/Quinoprotein amine dehydrogenase"/>
    <property type="match status" value="3"/>
</dbReference>
<dbReference type="AlphaFoldDB" id="A0AAW1QGL6"/>
<feature type="compositionally biased region" description="Acidic residues" evidence="4">
    <location>
        <begin position="22"/>
        <end position="47"/>
    </location>
</feature>
<dbReference type="SUPFAM" id="SSF50978">
    <property type="entry name" value="WD40 repeat-like"/>
    <property type="match status" value="1"/>
</dbReference>
<feature type="repeat" description="WD" evidence="3">
    <location>
        <begin position="565"/>
        <end position="597"/>
    </location>
</feature>
<evidence type="ECO:0000256" key="2">
    <source>
        <dbReference type="ARBA" id="ARBA00022737"/>
    </source>
</evidence>
<evidence type="ECO:0000256" key="3">
    <source>
        <dbReference type="PROSITE-ProRule" id="PRU00221"/>
    </source>
</evidence>
<feature type="repeat" description="WD" evidence="3">
    <location>
        <begin position="397"/>
        <end position="438"/>
    </location>
</feature>
<dbReference type="Pfam" id="PF00400">
    <property type="entry name" value="WD40"/>
    <property type="match status" value="6"/>
</dbReference>
<gene>
    <name evidence="5" type="ORF">WJX72_011797</name>
</gene>
<dbReference type="InterPro" id="IPR001680">
    <property type="entry name" value="WD40_rpt"/>
</dbReference>
<dbReference type="Proteomes" id="UP001489004">
    <property type="component" value="Unassembled WGS sequence"/>
</dbReference>
<proteinExistence type="predicted"/>
<evidence type="ECO:0000256" key="1">
    <source>
        <dbReference type="ARBA" id="ARBA00022574"/>
    </source>
</evidence>
<organism evidence="5 6">
    <name type="scientific">[Myrmecia] bisecta</name>
    <dbReference type="NCBI Taxonomy" id="41462"/>
    <lineage>
        <taxon>Eukaryota</taxon>
        <taxon>Viridiplantae</taxon>
        <taxon>Chlorophyta</taxon>
        <taxon>core chlorophytes</taxon>
        <taxon>Trebouxiophyceae</taxon>
        <taxon>Trebouxiales</taxon>
        <taxon>Trebouxiaceae</taxon>
        <taxon>Myrmecia</taxon>
    </lineage>
</organism>
<feature type="compositionally biased region" description="Basic and acidic residues" evidence="4">
    <location>
        <begin position="240"/>
        <end position="260"/>
    </location>
</feature>
<feature type="region of interest" description="Disordered" evidence="4">
    <location>
        <begin position="1"/>
        <end position="47"/>
    </location>
</feature>
<dbReference type="InterPro" id="IPR036322">
    <property type="entry name" value="WD40_repeat_dom_sf"/>
</dbReference>
<feature type="repeat" description="WD" evidence="3">
    <location>
        <begin position="313"/>
        <end position="354"/>
    </location>
</feature>
<feature type="repeat" description="WD" evidence="3">
    <location>
        <begin position="439"/>
        <end position="480"/>
    </location>
</feature>
<dbReference type="SMART" id="SM00320">
    <property type="entry name" value="WD40"/>
    <property type="match status" value="7"/>
</dbReference>
<dbReference type="CDD" id="cd00200">
    <property type="entry name" value="WD40"/>
    <property type="match status" value="1"/>
</dbReference>
<feature type="repeat" description="WD" evidence="3">
    <location>
        <begin position="481"/>
        <end position="522"/>
    </location>
</feature>
<keyword evidence="2" id="KW-0677">Repeat</keyword>
<feature type="region of interest" description="Disordered" evidence="4">
    <location>
        <begin position="62"/>
        <end position="82"/>
    </location>
</feature>
<keyword evidence="6" id="KW-1185">Reference proteome</keyword>
<dbReference type="EMBL" id="JALJOR010000003">
    <property type="protein sequence ID" value="KAK9820575.1"/>
    <property type="molecule type" value="Genomic_DNA"/>
</dbReference>
<name>A0AAW1QGL6_9CHLO</name>
<dbReference type="InterPro" id="IPR020472">
    <property type="entry name" value="WD40_PAC1"/>
</dbReference>
<evidence type="ECO:0000256" key="4">
    <source>
        <dbReference type="SAM" id="MobiDB-lite"/>
    </source>
</evidence>
<reference evidence="5 6" key="1">
    <citation type="journal article" date="2024" name="Nat. Commun.">
        <title>Phylogenomics reveals the evolutionary origins of lichenization in chlorophyte algae.</title>
        <authorList>
            <person name="Puginier C."/>
            <person name="Libourel C."/>
            <person name="Otte J."/>
            <person name="Skaloud P."/>
            <person name="Haon M."/>
            <person name="Grisel S."/>
            <person name="Petersen M."/>
            <person name="Berrin J.G."/>
            <person name="Delaux P.M."/>
            <person name="Dal Grande F."/>
            <person name="Keller J."/>
        </authorList>
    </citation>
    <scope>NUCLEOTIDE SEQUENCE [LARGE SCALE GENOMIC DNA]</scope>
    <source>
        <strain evidence="5 6">SAG 2043</strain>
    </source>
</reference>
<feature type="repeat" description="WD" evidence="3">
    <location>
        <begin position="355"/>
        <end position="396"/>
    </location>
</feature>